<evidence type="ECO:0000313" key="2">
    <source>
        <dbReference type="EMBL" id="MCI4673875.1"/>
    </source>
</evidence>
<protein>
    <submittedName>
        <fullName evidence="2">SRPBCC family protein</fullName>
    </submittedName>
</protein>
<sequence>MPLVSKTLEVNADARSILDIVADFEAYPQWNDEVKAVYILARYDDGRPSQLRIDTVIQGHESTFIQAVYYPGENQIQTMLQQGDVFTKQDQLFSVVAMGPSSLLTVDLEVETSVALPSLMIKKLSNDVLEHLAGNLKTRAEHLSANS</sequence>
<dbReference type="CDD" id="cd07819">
    <property type="entry name" value="SRPBCC_2"/>
    <property type="match status" value="1"/>
</dbReference>
<name>A0ABS9YRK3_9MYCO</name>
<gene>
    <name evidence="2" type="ORF">K9U37_02440</name>
</gene>
<dbReference type="EMBL" id="JAIVFL010000001">
    <property type="protein sequence ID" value="MCI4673875.1"/>
    <property type="molecule type" value="Genomic_DNA"/>
</dbReference>
<dbReference type="PANTHER" id="PTHR39683">
    <property type="entry name" value="CONSERVED PROTEIN TB16.3"/>
    <property type="match status" value="1"/>
</dbReference>
<organism evidence="2 3">
    <name type="scientific">Candidatus Mycolicibacterium alkanivorans</name>
    <dbReference type="NCBI Taxonomy" id="2954114"/>
    <lineage>
        <taxon>Bacteria</taxon>
        <taxon>Bacillati</taxon>
        <taxon>Actinomycetota</taxon>
        <taxon>Actinomycetes</taxon>
        <taxon>Mycobacteriales</taxon>
        <taxon>Mycobacteriaceae</taxon>
        <taxon>Mycolicibacterium</taxon>
    </lineage>
</organism>
<evidence type="ECO:0000313" key="3">
    <source>
        <dbReference type="Proteomes" id="UP001139068"/>
    </source>
</evidence>
<dbReference type="Gene3D" id="3.30.530.20">
    <property type="match status" value="1"/>
</dbReference>
<reference evidence="2" key="1">
    <citation type="journal article" date="2022" name="ISME J.">
        <title>Identification of active gaseous-alkane degraders at natural gas seeps.</title>
        <authorList>
            <person name="Farhan Ul Haque M."/>
            <person name="Hernandez M."/>
            <person name="Crombie A.T."/>
            <person name="Murrell J.C."/>
        </authorList>
    </citation>
    <scope>NUCLEOTIDE SEQUENCE</scope>
    <source>
        <strain evidence="2">ANDR5</strain>
    </source>
</reference>
<dbReference type="InterPro" id="IPR005031">
    <property type="entry name" value="COQ10_START"/>
</dbReference>
<dbReference type="InterPro" id="IPR023393">
    <property type="entry name" value="START-like_dom_sf"/>
</dbReference>
<comment type="caution">
    <text evidence="2">The sequence shown here is derived from an EMBL/GenBank/DDBJ whole genome shotgun (WGS) entry which is preliminary data.</text>
</comment>
<dbReference type="Proteomes" id="UP001139068">
    <property type="component" value="Unassembled WGS sequence"/>
</dbReference>
<dbReference type="PANTHER" id="PTHR39683:SF4">
    <property type="entry name" value="COENZYME Q-BINDING PROTEIN COQ10 START DOMAIN-CONTAINING PROTEIN"/>
    <property type="match status" value="1"/>
</dbReference>
<proteinExistence type="predicted"/>
<dbReference type="Pfam" id="PF03364">
    <property type="entry name" value="Polyketide_cyc"/>
    <property type="match status" value="1"/>
</dbReference>
<feature type="domain" description="Coenzyme Q-binding protein COQ10 START" evidence="1">
    <location>
        <begin position="10"/>
        <end position="136"/>
    </location>
</feature>
<accession>A0ABS9YRK3</accession>
<keyword evidence="3" id="KW-1185">Reference proteome</keyword>
<evidence type="ECO:0000259" key="1">
    <source>
        <dbReference type="Pfam" id="PF03364"/>
    </source>
</evidence>
<dbReference type="RefSeq" id="WP_243070370.1">
    <property type="nucleotide sequence ID" value="NZ_JAIVFL010000001.1"/>
</dbReference>
<dbReference type="SUPFAM" id="SSF55961">
    <property type="entry name" value="Bet v1-like"/>
    <property type="match status" value="1"/>
</dbReference>